<dbReference type="Pfam" id="PF09984">
    <property type="entry name" value="sCache_4"/>
    <property type="match status" value="1"/>
</dbReference>
<reference evidence="14 15" key="1">
    <citation type="submission" date="2016-11" db="EMBL/GenBank/DDBJ databases">
        <title>Trade-off between light-utilization and light-protection in marine flavobacteria.</title>
        <authorList>
            <person name="Kumagai Y."/>
        </authorList>
    </citation>
    <scope>NUCLEOTIDE SEQUENCE [LARGE SCALE GENOMIC DNA]</scope>
    <source>
        <strain evidence="14 15">NBRC 107125</strain>
    </source>
</reference>
<comment type="subcellular location">
    <subcellularLocation>
        <location evidence="2">Membrane</location>
    </subcellularLocation>
</comment>
<dbReference type="SMART" id="SM00387">
    <property type="entry name" value="HATPase_c"/>
    <property type="match status" value="1"/>
</dbReference>
<dbReference type="PROSITE" id="PS50109">
    <property type="entry name" value="HIS_KIN"/>
    <property type="match status" value="1"/>
</dbReference>
<evidence type="ECO:0000256" key="2">
    <source>
        <dbReference type="ARBA" id="ARBA00004370"/>
    </source>
</evidence>
<dbReference type="Gene3D" id="3.40.50.2300">
    <property type="match status" value="2"/>
</dbReference>
<comment type="catalytic activity">
    <reaction evidence="1">
        <text>ATP + protein L-histidine = ADP + protein N-phospho-L-histidine.</text>
        <dbReference type="EC" id="2.7.13.3"/>
    </reaction>
</comment>
<evidence type="ECO:0000256" key="6">
    <source>
        <dbReference type="ARBA" id="ARBA00022777"/>
    </source>
</evidence>
<dbReference type="STRING" id="716816.BST96_12105"/>
<dbReference type="InterPro" id="IPR005467">
    <property type="entry name" value="His_kinase_dom"/>
</dbReference>
<dbReference type="CDD" id="cd17546">
    <property type="entry name" value="REC_hyHK_CKI1_RcsC-like"/>
    <property type="match status" value="1"/>
</dbReference>
<evidence type="ECO:0000256" key="1">
    <source>
        <dbReference type="ARBA" id="ARBA00000085"/>
    </source>
</evidence>
<dbReference type="InterPro" id="IPR036097">
    <property type="entry name" value="HisK_dim/P_sf"/>
</dbReference>
<dbReference type="InterPro" id="IPR036890">
    <property type="entry name" value="HATPase_C_sf"/>
</dbReference>
<evidence type="ECO:0000256" key="3">
    <source>
        <dbReference type="ARBA" id="ARBA00012438"/>
    </source>
</evidence>
<dbReference type="SUPFAM" id="SSF55874">
    <property type="entry name" value="ATPase domain of HSP90 chaperone/DNA topoisomerase II/histidine kinase"/>
    <property type="match status" value="1"/>
</dbReference>
<dbReference type="EMBL" id="CP019343">
    <property type="protein sequence ID" value="ARN74796.1"/>
    <property type="molecule type" value="Genomic_DNA"/>
</dbReference>
<evidence type="ECO:0000256" key="8">
    <source>
        <dbReference type="PROSITE-ProRule" id="PRU00169"/>
    </source>
</evidence>
<keyword evidence="10" id="KW-1133">Transmembrane helix</keyword>
<dbReference type="Proteomes" id="UP000193450">
    <property type="component" value="Chromosome"/>
</dbReference>
<protein>
    <recommendedName>
        <fullName evidence="3">histidine kinase</fullName>
        <ecNumber evidence="3">2.7.13.3</ecNumber>
    </recommendedName>
</protein>
<evidence type="ECO:0000256" key="5">
    <source>
        <dbReference type="ARBA" id="ARBA00022679"/>
    </source>
</evidence>
<sequence length="894" mass="97590">MSFRQRFTGIRSRLLLISIAPILTVAAALSWFALTTQNEALNRSLVDSGETTAAFLASAAELSMYAEDRNSLENLGRSAMRFPSTASVGFINSNNDLIAVTGNPAIMVPRYIQPCITESRFDTDDYLHICKPIIESIQQLSDFGSEEEDDDNASPQQYGWVSLAISREQLYQQERSNLHIIGSITFNVVLIVSILALRIGRSISAPVLSLEKTVSDLGAGKYDSHAKEVGPVETQALARGINSLAAAVATSQEQLEQRVKDATLQLTLALKNIGDKNTDLEKAQQDLKLAMAAKDQFLARMSHELRTPLTAVTGFSRLLHQSKMNDTQTQYSENIVAASELLMGTIDGILDFSKLQEQALPIESIEFNCREAMESLIAMQAYQAHSKALELVLIIDPDVPVTLQGDPTRIKQIINNLLSNAIKFTDQGEVILHISSLQDSTEKAQLCFQVIDSGIGMNEESQQRLFQPFSQADDSITRRFGGTGLGLVICKQLLDLMGGSISINSTLNQGSTFTVTLELAKSKTLQPAPTALGKPLNIAVLETHDSSRQALSSLLAHLEGKLSTHHSAQQLLTELSNDNSTDLIIIGLAADTSEQKDIAEQLAAIREYFSGPILILTSHSHLDHQLPESLWQQAAPIHHLSRPLRQHILMAKLQELIGQKPQQDKPPAAMIQHLKGLQILVAEDNSYNQQLIQSVLEMLGAKVLTADNGEEAVQQFKQHKVDVVLMDIHMPVMDGITATAQIADLSGEEGIPILGLTANIMENERTALFQAGAVDILFKPLDEQKLLQAIAELTGITLTETSTATEPLLESVASRQSLAEELNRLVNNLDQAIHNNQAEAISDITHEMLGLSGIFGTDDITTAINTLRSSLKAEAEQSQLISQLDLLKATIAKL</sequence>
<keyword evidence="6" id="KW-0418">Kinase</keyword>
<evidence type="ECO:0000256" key="7">
    <source>
        <dbReference type="ARBA" id="ARBA00023012"/>
    </source>
</evidence>
<evidence type="ECO:0000256" key="9">
    <source>
        <dbReference type="SAM" id="Coils"/>
    </source>
</evidence>
<dbReference type="Gene3D" id="1.20.120.160">
    <property type="entry name" value="HPT domain"/>
    <property type="match status" value="1"/>
</dbReference>
<keyword evidence="15" id="KW-1185">Reference proteome</keyword>
<dbReference type="SUPFAM" id="SSF47384">
    <property type="entry name" value="Homodimeric domain of signal transducing histidine kinase"/>
    <property type="match status" value="1"/>
</dbReference>
<dbReference type="InterPro" id="IPR036641">
    <property type="entry name" value="HPT_dom_sf"/>
</dbReference>
<keyword evidence="10" id="KW-0812">Transmembrane</keyword>
<dbReference type="Pfam" id="PF00512">
    <property type="entry name" value="HisKA"/>
    <property type="match status" value="1"/>
</dbReference>
<feature type="domain" description="HAMP" evidence="13">
    <location>
        <begin position="201"/>
        <end position="253"/>
    </location>
</feature>
<feature type="domain" description="Response regulatory" evidence="12">
    <location>
        <begin position="678"/>
        <end position="794"/>
    </location>
</feature>
<dbReference type="PRINTS" id="PR00344">
    <property type="entry name" value="BCTRLSENSOR"/>
</dbReference>
<keyword evidence="10" id="KW-0472">Membrane</keyword>
<feature type="domain" description="Histidine kinase" evidence="11">
    <location>
        <begin position="300"/>
        <end position="521"/>
    </location>
</feature>
<dbReference type="Gene3D" id="3.30.565.10">
    <property type="entry name" value="Histidine kinase-like ATPase, C-terminal domain"/>
    <property type="match status" value="1"/>
</dbReference>
<feature type="coiled-coil region" evidence="9">
    <location>
        <begin position="252"/>
        <end position="300"/>
    </location>
</feature>
<dbReference type="SMART" id="SM00388">
    <property type="entry name" value="HisKA"/>
    <property type="match status" value="1"/>
</dbReference>
<dbReference type="Pfam" id="PF00072">
    <property type="entry name" value="Response_reg"/>
    <property type="match status" value="1"/>
</dbReference>
<evidence type="ECO:0000256" key="4">
    <source>
        <dbReference type="ARBA" id="ARBA00022553"/>
    </source>
</evidence>
<evidence type="ECO:0000259" key="13">
    <source>
        <dbReference type="PROSITE" id="PS50885"/>
    </source>
</evidence>
<dbReference type="KEGG" id="osg:BST96_12105"/>
<feature type="domain" description="Response regulatory" evidence="12">
    <location>
        <begin position="537"/>
        <end position="657"/>
    </location>
</feature>
<comment type="caution">
    <text evidence="8">Lacks conserved residue(s) required for the propagation of feature annotation.</text>
</comment>
<dbReference type="RefSeq" id="WP_085758959.1">
    <property type="nucleotide sequence ID" value="NZ_CP019343.1"/>
</dbReference>
<feature type="transmembrane region" description="Helical" evidence="10">
    <location>
        <begin position="12"/>
        <end position="34"/>
    </location>
</feature>
<dbReference type="Pfam" id="PF02518">
    <property type="entry name" value="HATPase_c"/>
    <property type="match status" value="1"/>
</dbReference>
<dbReference type="GO" id="GO:0005886">
    <property type="term" value="C:plasma membrane"/>
    <property type="evidence" value="ECO:0007669"/>
    <property type="project" value="UniProtKB-SubCell"/>
</dbReference>
<dbReference type="CDD" id="cd16922">
    <property type="entry name" value="HATPase_EvgS-ArcB-TorS-like"/>
    <property type="match status" value="1"/>
</dbReference>
<dbReference type="Gene3D" id="6.10.340.10">
    <property type="match status" value="1"/>
</dbReference>
<proteinExistence type="predicted"/>
<dbReference type="PROSITE" id="PS50110">
    <property type="entry name" value="RESPONSE_REGULATORY"/>
    <property type="match status" value="2"/>
</dbReference>
<dbReference type="GO" id="GO:0000155">
    <property type="term" value="F:phosphorelay sensor kinase activity"/>
    <property type="evidence" value="ECO:0007669"/>
    <property type="project" value="InterPro"/>
</dbReference>
<dbReference type="Gene3D" id="1.10.287.130">
    <property type="match status" value="1"/>
</dbReference>
<evidence type="ECO:0000259" key="12">
    <source>
        <dbReference type="PROSITE" id="PS50110"/>
    </source>
</evidence>
<keyword evidence="5" id="KW-0808">Transferase</keyword>
<dbReference type="FunFam" id="3.30.565.10:FF:000010">
    <property type="entry name" value="Sensor histidine kinase RcsC"/>
    <property type="match status" value="1"/>
</dbReference>
<feature type="modified residue" description="4-aspartylphosphate" evidence="8">
    <location>
        <position position="727"/>
    </location>
</feature>
<dbReference type="SMART" id="SM00304">
    <property type="entry name" value="HAMP"/>
    <property type="match status" value="1"/>
</dbReference>
<dbReference type="InterPro" id="IPR003661">
    <property type="entry name" value="HisK_dim/P_dom"/>
</dbReference>
<dbReference type="InterPro" id="IPR001789">
    <property type="entry name" value="Sig_transdc_resp-reg_receiver"/>
</dbReference>
<gene>
    <name evidence="14" type="ORF">BST96_12105</name>
</gene>
<evidence type="ECO:0000256" key="10">
    <source>
        <dbReference type="SAM" id="Phobius"/>
    </source>
</evidence>
<dbReference type="CDD" id="cd00082">
    <property type="entry name" value="HisKA"/>
    <property type="match status" value="1"/>
</dbReference>
<keyword evidence="7" id="KW-0902">Two-component regulatory system</keyword>
<dbReference type="SMART" id="SM00448">
    <property type="entry name" value="REC"/>
    <property type="match status" value="1"/>
</dbReference>
<dbReference type="EC" id="2.7.13.3" evidence="3"/>
<evidence type="ECO:0000313" key="14">
    <source>
        <dbReference type="EMBL" id="ARN74796.1"/>
    </source>
</evidence>
<keyword evidence="9" id="KW-0175">Coiled coil</keyword>
<dbReference type="SUPFAM" id="SSF47226">
    <property type="entry name" value="Histidine-containing phosphotransfer domain, HPT domain"/>
    <property type="match status" value="1"/>
</dbReference>
<dbReference type="InterPro" id="IPR019247">
    <property type="entry name" value="Histidine_kinase_BarA_N"/>
</dbReference>
<dbReference type="OrthoDB" id="6187449at2"/>
<dbReference type="SUPFAM" id="SSF52172">
    <property type="entry name" value="CheY-like"/>
    <property type="match status" value="2"/>
</dbReference>
<dbReference type="PANTHER" id="PTHR45339">
    <property type="entry name" value="HYBRID SIGNAL TRANSDUCTION HISTIDINE KINASE J"/>
    <property type="match status" value="1"/>
</dbReference>
<accession>A0A1X9NB07</accession>
<evidence type="ECO:0000313" key="15">
    <source>
        <dbReference type="Proteomes" id="UP000193450"/>
    </source>
</evidence>
<dbReference type="PROSITE" id="PS50885">
    <property type="entry name" value="HAMP"/>
    <property type="match status" value="1"/>
</dbReference>
<dbReference type="InterPro" id="IPR011006">
    <property type="entry name" value="CheY-like_superfamily"/>
</dbReference>
<organism evidence="14 15">
    <name type="scientific">Oceanicoccus sagamiensis</name>
    <dbReference type="NCBI Taxonomy" id="716816"/>
    <lineage>
        <taxon>Bacteria</taxon>
        <taxon>Pseudomonadati</taxon>
        <taxon>Pseudomonadota</taxon>
        <taxon>Gammaproteobacteria</taxon>
        <taxon>Cellvibrionales</taxon>
        <taxon>Spongiibacteraceae</taxon>
        <taxon>Oceanicoccus</taxon>
    </lineage>
</organism>
<evidence type="ECO:0000259" key="11">
    <source>
        <dbReference type="PROSITE" id="PS50109"/>
    </source>
</evidence>
<dbReference type="InterPro" id="IPR003660">
    <property type="entry name" value="HAMP_dom"/>
</dbReference>
<dbReference type="InterPro" id="IPR004358">
    <property type="entry name" value="Sig_transdc_His_kin-like_C"/>
</dbReference>
<dbReference type="GO" id="GO:0005524">
    <property type="term" value="F:ATP binding"/>
    <property type="evidence" value="ECO:0007669"/>
    <property type="project" value="UniProtKB-KW"/>
</dbReference>
<dbReference type="AlphaFoldDB" id="A0A1X9NB07"/>
<dbReference type="InterPro" id="IPR003594">
    <property type="entry name" value="HATPase_dom"/>
</dbReference>
<dbReference type="PANTHER" id="PTHR45339:SF5">
    <property type="entry name" value="HISTIDINE KINASE"/>
    <property type="match status" value="1"/>
</dbReference>
<keyword evidence="4 8" id="KW-0597">Phosphoprotein</keyword>
<name>A0A1X9NB07_9GAMM</name>